<evidence type="ECO:0000259" key="1">
    <source>
        <dbReference type="Pfam" id="PF00931"/>
    </source>
</evidence>
<organism evidence="2">
    <name type="scientific">Tanacetum cinerariifolium</name>
    <name type="common">Dalmatian daisy</name>
    <name type="synonym">Chrysanthemum cinerariifolium</name>
    <dbReference type="NCBI Taxonomy" id="118510"/>
    <lineage>
        <taxon>Eukaryota</taxon>
        <taxon>Viridiplantae</taxon>
        <taxon>Streptophyta</taxon>
        <taxon>Embryophyta</taxon>
        <taxon>Tracheophyta</taxon>
        <taxon>Spermatophyta</taxon>
        <taxon>Magnoliopsida</taxon>
        <taxon>eudicotyledons</taxon>
        <taxon>Gunneridae</taxon>
        <taxon>Pentapetalae</taxon>
        <taxon>asterids</taxon>
        <taxon>campanulids</taxon>
        <taxon>Asterales</taxon>
        <taxon>Asteraceae</taxon>
        <taxon>Asteroideae</taxon>
        <taxon>Anthemideae</taxon>
        <taxon>Anthemidinae</taxon>
        <taxon>Tanacetum</taxon>
    </lineage>
</organism>
<name>A0A699IVB4_TANCI</name>
<protein>
    <submittedName>
        <fullName evidence="2">TMV resistance protein N</fullName>
    </submittedName>
</protein>
<evidence type="ECO:0000313" key="2">
    <source>
        <dbReference type="EMBL" id="GEZ89074.1"/>
    </source>
</evidence>
<dbReference type="AlphaFoldDB" id="A0A699IVB4"/>
<dbReference type="GO" id="GO:0043531">
    <property type="term" value="F:ADP binding"/>
    <property type="evidence" value="ECO:0007669"/>
    <property type="project" value="InterPro"/>
</dbReference>
<accession>A0A699IVB4</accession>
<gene>
    <name evidence="2" type="ORF">Tci_561047</name>
</gene>
<proteinExistence type="predicted"/>
<feature type="domain" description="NB-ARC" evidence="1">
    <location>
        <begin position="59"/>
        <end position="182"/>
    </location>
</feature>
<comment type="caution">
    <text evidence="2">The sequence shown here is derived from an EMBL/GenBank/DDBJ whole genome shotgun (WGS) entry which is preliminary data.</text>
</comment>
<dbReference type="InterPro" id="IPR044974">
    <property type="entry name" value="Disease_R_plants"/>
</dbReference>
<sequence length="232" mass="26096">MYMNLSFEYGSRDEEKLIRKIMKDVRKMKNPQQLCNVEHLVGIDSRAQYLISALWLSFIVAVLGVSGSGKTAIVKAVYDKISADFDVRCFIQDINSYIYKGPNWKVDLQKDFISCLTENDKFVASHNNGAAKIKKLTSGQKLFLVLDDVYTFEHLQALSIPSASFHCGSRIIVTTKNVQLIGKGDPMDMKFVDEIVQCAGGIPLVLEEDYHAADIEEEEASYGEDDQYGIFV</sequence>
<dbReference type="GO" id="GO:0006952">
    <property type="term" value="P:defense response"/>
    <property type="evidence" value="ECO:0007669"/>
    <property type="project" value="InterPro"/>
</dbReference>
<dbReference type="PRINTS" id="PR00364">
    <property type="entry name" value="DISEASERSIST"/>
</dbReference>
<dbReference type="Pfam" id="PF00931">
    <property type="entry name" value="NB-ARC"/>
    <property type="match status" value="1"/>
</dbReference>
<dbReference type="SUPFAM" id="SSF52540">
    <property type="entry name" value="P-loop containing nucleoside triphosphate hydrolases"/>
    <property type="match status" value="1"/>
</dbReference>
<dbReference type="Gene3D" id="3.40.50.300">
    <property type="entry name" value="P-loop containing nucleotide triphosphate hydrolases"/>
    <property type="match status" value="1"/>
</dbReference>
<dbReference type="EMBL" id="BKCJ010337998">
    <property type="protein sequence ID" value="GEZ89074.1"/>
    <property type="molecule type" value="Genomic_DNA"/>
</dbReference>
<dbReference type="InterPro" id="IPR027417">
    <property type="entry name" value="P-loop_NTPase"/>
</dbReference>
<dbReference type="InterPro" id="IPR002182">
    <property type="entry name" value="NB-ARC"/>
</dbReference>
<dbReference type="PANTHER" id="PTHR11017">
    <property type="entry name" value="LEUCINE-RICH REPEAT-CONTAINING PROTEIN"/>
    <property type="match status" value="1"/>
</dbReference>
<reference evidence="2" key="1">
    <citation type="journal article" date="2019" name="Sci. Rep.">
        <title>Draft genome of Tanacetum cinerariifolium, the natural source of mosquito coil.</title>
        <authorList>
            <person name="Yamashiro T."/>
            <person name="Shiraishi A."/>
            <person name="Satake H."/>
            <person name="Nakayama K."/>
        </authorList>
    </citation>
    <scope>NUCLEOTIDE SEQUENCE</scope>
</reference>